<dbReference type="SUPFAM" id="SSF55874">
    <property type="entry name" value="ATPase domain of HSP90 chaperone/DNA topoisomerase II/histidine kinase"/>
    <property type="match status" value="1"/>
</dbReference>
<dbReference type="RefSeq" id="WP_204655751.1">
    <property type="nucleotide sequence ID" value="NZ_CP056775.1"/>
</dbReference>
<dbReference type="SMART" id="SM00433">
    <property type="entry name" value="TOP2c"/>
    <property type="match status" value="1"/>
</dbReference>
<comment type="subunit">
    <text evidence="10">Heterotetramer, composed of two GyrA and two GyrB chains. In the heterotetramer, GyrA contains the active site tyrosine that forms a transient covalent intermediate with DNA, while GyrB binds cofactors and catalyzes ATP hydrolysis.</text>
</comment>
<dbReference type="PROSITE" id="PS00177">
    <property type="entry name" value="TOPOISOMERASE_II"/>
    <property type="match status" value="1"/>
</dbReference>
<dbReference type="InterPro" id="IPR036890">
    <property type="entry name" value="HATPase_C_sf"/>
</dbReference>
<dbReference type="PRINTS" id="PR01159">
    <property type="entry name" value="DNAGYRASEB"/>
</dbReference>
<evidence type="ECO:0000313" key="12">
    <source>
        <dbReference type="EMBL" id="QRR01775.1"/>
    </source>
</evidence>
<dbReference type="InterPro" id="IPR013760">
    <property type="entry name" value="Topo_IIA-like_dom_sf"/>
</dbReference>
<dbReference type="CDD" id="cd03366">
    <property type="entry name" value="TOPRIM_TopoIIA_GyrB"/>
    <property type="match status" value="1"/>
</dbReference>
<keyword evidence="6 10" id="KW-0460">Magnesium</keyword>
<dbReference type="InterPro" id="IPR002288">
    <property type="entry name" value="DNA_gyrase_B_C"/>
</dbReference>
<feature type="binding site" evidence="10">
    <location>
        <position position="513"/>
    </location>
    <ligand>
        <name>Mg(2+)</name>
        <dbReference type="ChEBI" id="CHEBI:18420"/>
        <label>1</label>
        <note>catalytic</note>
    </ligand>
</feature>
<protein>
    <recommendedName>
        <fullName evidence="10">DNA gyrase subunit B</fullName>
        <ecNumber evidence="10">5.6.2.2</ecNumber>
    </recommendedName>
</protein>
<comment type="cofactor">
    <cofactor evidence="10">
        <name>Mg(2+)</name>
        <dbReference type="ChEBI" id="CHEBI:18420"/>
    </cofactor>
    <cofactor evidence="10">
        <name>Mn(2+)</name>
        <dbReference type="ChEBI" id="CHEBI:29035"/>
    </cofactor>
    <cofactor evidence="10">
        <name>Ca(2+)</name>
        <dbReference type="ChEBI" id="CHEBI:29108"/>
    </cofactor>
    <text evidence="10">Binds two Mg(2+) per subunit. The magnesium ions form salt bridges with both the protein and the DNA. Can also accept other divalent metal cations, such as Mn(2+) or Ca(2+).</text>
</comment>
<dbReference type="InterPro" id="IPR020568">
    <property type="entry name" value="Ribosomal_Su5_D2-typ_SF"/>
</dbReference>
<dbReference type="Pfam" id="PF01751">
    <property type="entry name" value="Toprim"/>
    <property type="match status" value="1"/>
</dbReference>
<dbReference type="InterPro" id="IPR014721">
    <property type="entry name" value="Ribsml_uS5_D2-typ_fold_subgr"/>
</dbReference>
<organism evidence="12 13">
    <name type="scientific">Dyadobacter sandarakinus</name>
    <dbReference type="NCBI Taxonomy" id="2747268"/>
    <lineage>
        <taxon>Bacteria</taxon>
        <taxon>Pseudomonadati</taxon>
        <taxon>Bacteroidota</taxon>
        <taxon>Cytophagia</taxon>
        <taxon>Cytophagales</taxon>
        <taxon>Spirosomataceae</taxon>
        <taxon>Dyadobacter</taxon>
    </lineage>
</organism>
<keyword evidence="8" id="KW-0238">DNA-binding</keyword>
<keyword evidence="3 10" id="KW-0479">Metal-binding</keyword>
<dbReference type="SUPFAM" id="SSF54211">
    <property type="entry name" value="Ribosomal protein S5 domain 2-like"/>
    <property type="match status" value="1"/>
</dbReference>
<evidence type="ECO:0000256" key="9">
    <source>
        <dbReference type="ARBA" id="ARBA00023235"/>
    </source>
</evidence>
<dbReference type="Pfam" id="PF02518">
    <property type="entry name" value="HATPase_c"/>
    <property type="match status" value="1"/>
</dbReference>
<dbReference type="InterPro" id="IPR034160">
    <property type="entry name" value="TOPRIM_GyrB"/>
</dbReference>
<dbReference type="Gene3D" id="3.30.565.10">
    <property type="entry name" value="Histidine kinase-like ATPase, C-terminal domain"/>
    <property type="match status" value="1"/>
</dbReference>
<keyword evidence="7 10" id="KW-0799">Topoisomerase</keyword>
<dbReference type="PANTHER" id="PTHR45866">
    <property type="entry name" value="DNA GYRASE/TOPOISOMERASE SUBUNIT B"/>
    <property type="match status" value="1"/>
</dbReference>
<dbReference type="PROSITE" id="PS50880">
    <property type="entry name" value="TOPRIM"/>
    <property type="match status" value="1"/>
</dbReference>
<evidence type="ECO:0000256" key="4">
    <source>
        <dbReference type="ARBA" id="ARBA00022741"/>
    </source>
</evidence>
<dbReference type="PANTHER" id="PTHR45866:SF1">
    <property type="entry name" value="DNA GYRASE SUBUNIT B, MITOCHONDRIAL"/>
    <property type="match status" value="1"/>
</dbReference>
<keyword evidence="9 10" id="KW-0413">Isomerase</keyword>
<dbReference type="InterPro" id="IPR001241">
    <property type="entry name" value="Topo_IIA"/>
</dbReference>
<comment type="function">
    <text evidence="10">A type II topoisomerase that negatively supercoils closed circular double-stranded (ds) DNA in an ATP-dependent manner to modulate DNA topology and maintain chromosomes in an underwound state. Negative supercoiling favors strand separation, and DNA replication, transcription, recombination and repair, all of which involve strand separation. Also able to catalyze the interconversion of other topological isomers of dsDNA rings, including catenanes and knotted rings. Type II topoisomerases break and join 2 DNA strands simultaneously in an ATP-dependent manner.</text>
</comment>
<comment type="subcellular location">
    <subcellularLocation>
        <location evidence="10">Cytoplasm</location>
    </subcellularLocation>
</comment>
<gene>
    <name evidence="10 12" type="primary">gyrB</name>
    <name evidence="12" type="ORF">HWI92_13075</name>
</gene>
<dbReference type="CDD" id="cd16928">
    <property type="entry name" value="HATPase_GyrB-like"/>
    <property type="match status" value="1"/>
</dbReference>
<feature type="site" description="Interaction with DNA" evidence="10">
    <location>
        <position position="460"/>
    </location>
</feature>
<dbReference type="CDD" id="cd00822">
    <property type="entry name" value="TopoII_Trans_DNA_gyrase"/>
    <property type="match status" value="1"/>
</dbReference>
<dbReference type="InterPro" id="IPR013506">
    <property type="entry name" value="Topo_IIA_bsu_dom2"/>
</dbReference>
<dbReference type="InterPro" id="IPR013759">
    <property type="entry name" value="Topo_IIA_B_C"/>
</dbReference>
<dbReference type="InterPro" id="IPR000565">
    <property type="entry name" value="Topo_IIA_B"/>
</dbReference>
<accession>A0ABX7I757</accession>
<evidence type="ECO:0000259" key="11">
    <source>
        <dbReference type="PROSITE" id="PS50880"/>
    </source>
</evidence>
<keyword evidence="13" id="KW-1185">Reference proteome</keyword>
<evidence type="ECO:0000256" key="10">
    <source>
        <dbReference type="HAMAP-Rule" id="MF_01898"/>
    </source>
</evidence>
<dbReference type="PRINTS" id="PR00418">
    <property type="entry name" value="TPI2FAMILY"/>
</dbReference>
<proteinExistence type="inferred from homology"/>
<sequence length="651" mass="73145">MSNETVIEVNSYSAENIQVLEGLEAVRKRPAMYIGDTGFKGVHHLIWEVVDNSIDEAMAGYCDTIHVTIEKNNSITVQDNGRGIPTGMHPKEKKSALEVVLTVLHAGGKFDKDTYKVSGGLHGVGVSCVNALSIHLRAEVHREGKVFEQEFSEGKPLYPTRVIGESEKTGTLIHFLPDSTIFTVTEFKYETVAGRLRELSYLNKGIRITLQDKREEDEDGKFRGEEFYSQIGLKEFVTYLDATRQPLIPESIYMENDRGSIPVEVAMMYNTSYSENVFSYVNNINTIEGGTHVSGFRAALTRTLKNYAEKSGILAKEKVEISGDDFREGLTAVISIKVAEPQFEGQTKTKLGNSEVTGAVSQVVAEMLDTYLDEHPKEAKVIIDKVILAAKARIAAKKAREMVQRKNVLTGTGLPGKLSDCSETDPNICELYLVEGDSAGGTAKQGRNRAFQAILPLRGKILNVEKAQEYRIYENEEIKNMFTAMGVQIGKDGDERALNIDKLRYHKIVIMTDADVDGSHIRTLILTFFFRYMKILIDHGYIYIAQPPLYLVRKGREERYCWTEQQREEAVREIGAGREDSVNVQRYKGLGEMNAEQLWETTMNPERRSLKQVSVESAAEADHLFSMLMGDEVAPRRDFIEKNAKYARVDV</sequence>
<feature type="binding site" evidence="10">
    <location>
        <position position="513"/>
    </location>
    <ligand>
        <name>Mg(2+)</name>
        <dbReference type="ChEBI" id="CHEBI:18420"/>
        <label>2</label>
    </ligand>
</feature>
<evidence type="ECO:0000256" key="2">
    <source>
        <dbReference type="ARBA" id="ARBA00010708"/>
    </source>
</evidence>
<dbReference type="NCBIfam" id="TIGR01059">
    <property type="entry name" value="gyrB"/>
    <property type="match status" value="1"/>
</dbReference>
<dbReference type="Pfam" id="PF00204">
    <property type="entry name" value="DNA_gyraseB"/>
    <property type="match status" value="1"/>
</dbReference>
<feature type="binding site" evidence="10">
    <location>
        <position position="515"/>
    </location>
    <ligand>
        <name>Mg(2+)</name>
        <dbReference type="ChEBI" id="CHEBI:18420"/>
        <label>2</label>
    </ligand>
</feature>
<evidence type="ECO:0000256" key="3">
    <source>
        <dbReference type="ARBA" id="ARBA00022723"/>
    </source>
</evidence>
<reference evidence="12 13" key="1">
    <citation type="submission" date="2020-06" db="EMBL/GenBank/DDBJ databases">
        <title>Dyadobacter sandarakinus sp. nov., isolated from the soil of the Arctic Yellow River Station.</title>
        <authorList>
            <person name="Zhang Y."/>
            <person name="Peng F."/>
        </authorList>
    </citation>
    <scope>NUCLEOTIDE SEQUENCE [LARGE SCALE GENOMIC DNA]</scope>
    <source>
        <strain evidence="12 13">Q3-56</strain>
    </source>
</reference>
<dbReference type="HAMAP" id="MF_01898">
    <property type="entry name" value="GyrB"/>
    <property type="match status" value="1"/>
</dbReference>
<dbReference type="SUPFAM" id="SSF56719">
    <property type="entry name" value="Type II DNA topoisomerase"/>
    <property type="match status" value="1"/>
</dbReference>
<comment type="similarity">
    <text evidence="2 10">Belongs to the type II topoisomerase GyrB family.</text>
</comment>
<keyword evidence="5 10" id="KW-0067">ATP-binding</keyword>
<dbReference type="EMBL" id="CP056775">
    <property type="protein sequence ID" value="QRR01775.1"/>
    <property type="molecule type" value="Genomic_DNA"/>
</dbReference>
<dbReference type="InterPro" id="IPR006171">
    <property type="entry name" value="TOPRIM_dom"/>
</dbReference>
<dbReference type="NCBIfam" id="NF004189">
    <property type="entry name" value="PRK05644.1"/>
    <property type="match status" value="1"/>
</dbReference>
<dbReference type="Proteomes" id="UP000612680">
    <property type="component" value="Chromosome"/>
</dbReference>
<evidence type="ECO:0000256" key="6">
    <source>
        <dbReference type="ARBA" id="ARBA00022842"/>
    </source>
</evidence>
<keyword evidence="4 10" id="KW-0547">Nucleotide-binding</keyword>
<evidence type="ECO:0000256" key="7">
    <source>
        <dbReference type="ARBA" id="ARBA00023029"/>
    </source>
</evidence>
<comment type="catalytic activity">
    <reaction evidence="1 10">
        <text>ATP-dependent breakage, passage and rejoining of double-stranded DNA.</text>
        <dbReference type="EC" id="5.6.2.2"/>
    </reaction>
</comment>
<evidence type="ECO:0000256" key="1">
    <source>
        <dbReference type="ARBA" id="ARBA00000185"/>
    </source>
</evidence>
<evidence type="ECO:0000313" key="13">
    <source>
        <dbReference type="Proteomes" id="UP000612680"/>
    </source>
</evidence>
<dbReference type="EC" id="5.6.2.2" evidence="10"/>
<dbReference type="Pfam" id="PF00986">
    <property type="entry name" value="DNA_gyraseB_C"/>
    <property type="match status" value="1"/>
</dbReference>
<dbReference type="InterPro" id="IPR011557">
    <property type="entry name" value="GyrB"/>
</dbReference>
<dbReference type="Gene3D" id="3.30.230.10">
    <property type="match status" value="1"/>
</dbReference>
<feature type="binding site" evidence="10">
    <location>
        <position position="435"/>
    </location>
    <ligand>
        <name>Mg(2+)</name>
        <dbReference type="ChEBI" id="CHEBI:18420"/>
        <label>1</label>
        <note>catalytic</note>
    </ligand>
</feature>
<feature type="domain" description="Toprim" evidence="11">
    <location>
        <begin position="429"/>
        <end position="548"/>
    </location>
</feature>
<evidence type="ECO:0000256" key="8">
    <source>
        <dbReference type="ARBA" id="ARBA00023125"/>
    </source>
</evidence>
<evidence type="ECO:0000256" key="5">
    <source>
        <dbReference type="ARBA" id="ARBA00022840"/>
    </source>
</evidence>
<dbReference type="Gene3D" id="3.40.50.670">
    <property type="match status" value="1"/>
</dbReference>
<feature type="site" description="Interaction with DNA" evidence="10">
    <location>
        <position position="463"/>
    </location>
</feature>
<dbReference type="InterPro" id="IPR003594">
    <property type="entry name" value="HATPase_dom"/>
</dbReference>
<comment type="miscellaneous">
    <text evidence="10">Few gyrases are as efficient as E.coli at forming negative supercoils. Not all organisms have 2 type II topoisomerases; in organisms with a single type II topoisomerase this enzyme also has to decatenate newly replicated chromosomes.</text>
</comment>
<name>A0ABX7I757_9BACT</name>
<dbReference type="NCBIfam" id="NF011501">
    <property type="entry name" value="PRK14939.1"/>
    <property type="match status" value="1"/>
</dbReference>
<dbReference type="InterPro" id="IPR018522">
    <property type="entry name" value="TopoIIA_CS"/>
</dbReference>
<dbReference type="SMART" id="SM00387">
    <property type="entry name" value="HATPase_c"/>
    <property type="match status" value="1"/>
</dbReference>
<keyword evidence="10" id="KW-0963">Cytoplasm</keyword>